<evidence type="ECO:0000313" key="3">
    <source>
        <dbReference type="Proteomes" id="UP000004283"/>
    </source>
</evidence>
<dbReference type="InterPro" id="IPR036388">
    <property type="entry name" value="WH-like_DNA-bd_sf"/>
</dbReference>
<dbReference type="Pfam" id="PF12802">
    <property type="entry name" value="MarR_2"/>
    <property type="match status" value="1"/>
</dbReference>
<organism evidence="2 3">
    <name type="scientific">Leuconostoc mesenteroides subsp. cremoris ATCC 19254</name>
    <dbReference type="NCBI Taxonomy" id="586220"/>
    <lineage>
        <taxon>Bacteria</taxon>
        <taxon>Bacillati</taxon>
        <taxon>Bacillota</taxon>
        <taxon>Bacilli</taxon>
        <taxon>Lactobacillales</taxon>
        <taxon>Lactobacillaceae</taxon>
        <taxon>Leuconostoc</taxon>
    </lineage>
</organism>
<dbReference type="Proteomes" id="UP000004283">
    <property type="component" value="Unassembled WGS sequence"/>
</dbReference>
<dbReference type="PANTHER" id="PTHR33164">
    <property type="entry name" value="TRANSCRIPTIONAL REGULATOR, MARR FAMILY"/>
    <property type="match status" value="1"/>
</dbReference>
<dbReference type="InterPro" id="IPR036390">
    <property type="entry name" value="WH_DNA-bd_sf"/>
</dbReference>
<dbReference type="SUPFAM" id="SSF46785">
    <property type="entry name" value="Winged helix' DNA-binding domain"/>
    <property type="match status" value="1"/>
</dbReference>
<dbReference type="SMART" id="SM00347">
    <property type="entry name" value="HTH_MARR"/>
    <property type="match status" value="1"/>
</dbReference>
<dbReference type="Gene3D" id="1.10.10.10">
    <property type="entry name" value="Winged helix-like DNA-binding domain superfamily/Winged helix DNA-binding domain"/>
    <property type="match status" value="1"/>
</dbReference>
<accession>C2KKD1</accession>
<dbReference type="PANTHER" id="PTHR33164:SF43">
    <property type="entry name" value="HTH-TYPE TRANSCRIPTIONAL REPRESSOR YETL"/>
    <property type="match status" value="1"/>
</dbReference>
<comment type="caution">
    <text evidence="2">The sequence shown here is derived from an EMBL/GenBank/DDBJ whole genome shotgun (WGS) entry which is preliminary data.</text>
</comment>
<feature type="domain" description="HTH marR-type" evidence="1">
    <location>
        <begin position="13"/>
        <end position="153"/>
    </location>
</feature>
<evidence type="ECO:0000313" key="2">
    <source>
        <dbReference type="EMBL" id="EEJ42303.1"/>
    </source>
</evidence>
<dbReference type="HOGENOM" id="CLU_083287_29_2_9"/>
<dbReference type="InterPro" id="IPR000835">
    <property type="entry name" value="HTH_MarR-typ"/>
</dbReference>
<dbReference type="InterPro" id="IPR039422">
    <property type="entry name" value="MarR/SlyA-like"/>
</dbReference>
<protein>
    <submittedName>
        <fullName evidence="2">Transcriptional regulator, MarR family</fullName>
    </submittedName>
</protein>
<reference evidence="2 3" key="1">
    <citation type="submission" date="2009-04" db="EMBL/GenBank/DDBJ databases">
        <authorList>
            <person name="Qin X."/>
            <person name="Bachman B."/>
            <person name="Battles P."/>
            <person name="Bell A."/>
            <person name="Bess C."/>
            <person name="Bickham C."/>
            <person name="Chaboub L."/>
            <person name="Chen D."/>
            <person name="Coyle M."/>
            <person name="Deiros D.R."/>
            <person name="Dinh H."/>
            <person name="Forbes L."/>
            <person name="Fowler G."/>
            <person name="Francisco L."/>
            <person name="Fu Q."/>
            <person name="Gubbala S."/>
            <person name="Hale W."/>
            <person name="Han Y."/>
            <person name="Hemphill L."/>
            <person name="Highlander S.K."/>
            <person name="Hirani K."/>
            <person name="Hogues M."/>
            <person name="Jackson L."/>
            <person name="Jakkamsetti A."/>
            <person name="Javaid M."/>
            <person name="Jiang H."/>
            <person name="Korchina V."/>
            <person name="Kovar C."/>
            <person name="Lara F."/>
            <person name="Lee S."/>
            <person name="Mata R."/>
            <person name="Mathew T."/>
            <person name="Moen C."/>
            <person name="Morales K."/>
            <person name="Munidasa M."/>
            <person name="Nazareth L."/>
            <person name="Ngo R."/>
            <person name="Nguyen L."/>
            <person name="Okwuonu G."/>
            <person name="Ongeri F."/>
            <person name="Patil S."/>
            <person name="Petrosino J."/>
            <person name="Pham C."/>
            <person name="Pham P."/>
            <person name="Pu L.-L."/>
            <person name="Puazo M."/>
            <person name="Raj R."/>
            <person name="Reid J."/>
            <person name="Rouhana J."/>
            <person name="Saada N."/>
            <person name="Shang Y."/>
            <person name="Simmons D."/>
            <person name="Thornton R."/>
            <person name="Warren J."/>
            <person name="Weissenberger G."/>
            <person name="Zhang J."/>
            <person name="Zhang L."/>
            <person name="Zhou C."/>
            <person name="Zhu D."/>
            <person name="Muzny D."/>
            <person name="Worley K."/>
            <person name="Gibbs R."/>
        </authorList>
    </citation>
    <scope>NUCLEOTIDE SEQUENCE [LARGE SCALE GENOMIC DNA]</scope>
    <source>
        <strain evidence="2 3">ATCC 19254</strain>
    </source>
</reference>
<gene>
    <name evidence="2" type="ORF">HMPREF0555_1097</name>
</gene>
<dbReference type="GO" id="GO:0006950">
    <property type="term" value="P:response to stress"/>
    <property type="evidence" value="ECO:0007669"/>
    <property type="project" value="TreeGrafter"/>
</dbReference>
<dbReference type="PROSITE" id="PS50995">
    <property type="entry name" value="HTH_MARR_2"/>
    <property type="match status" value="1"/>
</dbReference>
<dbReference type="AlphaFoldDB" id="C2KKD1"/>
<dbReference type="EMBL" id="ACKV01000058">
    <property type="protein sequence ID" value="EEJ42303.1"/>
    <property type="molecule type" value="Genomic_DNA"/>
</dbReference>
<name>C2KKD1_LEUMC</name>
<dbReference type="GO" id="GO:0003700">
    <property type="term" value="F:DNA-binding transcription factor activity"/>
    <property type="evidence" value="ECO:0007669"/>
    <property type="project" value="InterPro"/>
</dbReference>
<proteinExistence type="predicted"/>
<evidence type="ECO:0000259" key="1">
    <source>
        <dbReference type="PROSITE" id="PS50995"/>
    </source>
</evidence>
<sequence length="157" mass="17365">MKGRDHLQDALSTKPVGQQLKTLAVLIDKRLKNELKDLNLALTGTQASVLILIFEHPDALMLQKQLEETLQLSHPTTRGIVKRLVANQLIATTPLADDRRQICLSLTAQGQALVATNLPAIKSRIASIEQELLRGFSPTEAVQMRQGLTRMLTNLID</sequence>